<evidence type="ECO:0000313" key="2">
    <source>
        <dbReference type="EMBL" id="KAK3049309.1"/>
    </source>
</evidence>
<feature type="compositionally biased region" description="Basic and acidic residues" evidence="1">
    <location>
        <begin position="108"/>
        <end position="118"/>
    </location>
</feature>
<name>A0AAJ0G5P0_9PEZI</name>
<dbReference type="Proteomes" id="UP001271007">
    <property type="component" value="Unassembled WGS sequence"/>
</dbReference>
<feature type="compositionally biased region" description="Basic and acidic residues" evidence="1">
    <location>
        <begin position="163"/>
        <end position="182"/>
    </location>
</feature>
<feature type="region of interest" description="Disordered" evidence="1">
    <location>
        <begin position="163"/>
        <end position="203"/>
    </location>
</feature>
<keyword evidence="3" id="KW-1185">Reference proteome</keyword>
<dbReference type="EMBL" id="JAWDJX010000041">
    <property type="protein sequence ID" value="KAK3049309.1"/>
    <property type="molecule type" value="Genomic_DNA"/>
</dbReference>
<sequence length="203" mass="22338">MDFRSRMWRVFPCCFHTLREETPPGVEMTFMEAVNMSVEHASKEKKPIEQIGPKPRSLLLPPKPTLAPKTTPVDPPKQNRDNSDTITPPSNTQSHSIGSSSKPASDPDEIKAASDPEVVKAASDQDEITVAPLRRAALGSEIQDTQKFRASVMNAIEDRKELFRRLRTPPDKLAEENAERARQATKQDGQTNGIPVAASGALS</sequence>
<protein>
    <submittedName>
        <fullName evidence="2">Uncharacterized protein</fullName>
    </submittedName>
</protein>
<dbReference type="AlphaFoldDB" id="A0AAJ0G5P0"/>
<comment type="caution">
    <text evidence="2">The sequence shown here is derived from an EMBL/GenBank/DDBJ whole genome shotgun (WGS) entry which is preliminary data.</text>
</comment>
<organism evidence="2 3">
    <name type="scientific">Extremus antarcticus</name>
    <dbReference type="NCBI Taxonomy" id="702011"/>
    <lineage>
        <taxon>Eukaryota</taxon>
        <taxon>Fungi</taxon>
        <taxon>Dikarya</taxon>
        <taxon>Ascomycota</taxon>
        <taxon>Pezizomycotina</taxon>
        <taxon>Dothideomycetes</taxon>
        <taxon>Dothideomycetidae</taxon>
        <taxon>Mycosphaerellales</taxon>
        <taxon>Extremaceae</taxon>
        <taxon>Extremus</taxon>
    </lineage>
</organism>
<reference evidence="2" key="1">
    <citation type="submission" date="2023-04" db="EMBL/GenBank/DDBJ databases">
        <title>Black Yeasts Isolated from many extreme environments.</title>
        <authorList>
            <person name="Coleine C."/>
            <person name="Stajich J.E."/>
            <person name="Selbmann L."/>
        </authorList>
    </citation>
    <scope>NUCLEOTIDE SEQUENCE</scope>
    <source>
        <strain evidence="2">CCFEE 5312</strain>
    </source>
</reference>
<gene>
    <name evidence="2" type="ORF">LTR09_009487</name>
</gene>
<evidence type="ECO:0000256" key="1">
    <source>
        <dbReference type="SAM" id="MobiDB-lite"/>
    </source>
</evidence>
<feature type="compositionally biased region" description="Low complexity" evidence="1">
    <location>
        <begin position="53"/>
        <end position="72"/>
    </location>
</feature>
<accession>A0AAJ0G5P0</accession>
<feature type="compositionally biased region" description="Polar residues" evidence="1">
    <location>
        <begin position="184"/>
        <end position="193"/>
    </location>
</feature>
<proteinExistence type="predicted"/>
<evidence type="ECO:0000313" key="3">
    <source>
        <dbReference type="Proteomes" id="UP001271007"/>
    </source>
</evidence>
<feature type="compositionally biased region" description="Polar residues" evidence="1">
    <location>
        <begin position="84"/>
        <end position="103"/>
    </location>
</feature>
<feature type="region of interest" description="Disordered" evidence="1">
    <location>
        <begin position="41"/>
        <end position="126"/>
    </location>
</feature>